<name>A0A4Z1PAI0_9PEZI</name>
<organism evidence="2 3">
    <name type="scientific">Venturia nashicola</name>
    <dbReference type="NCBI Taxonomy" id="86259"/>
    <lineage>
        <taxon>Eukaryota</taxon>
        <taxon>Fungi</taxon>
        <taxon>Dikarya</taxon>
        <taxon>Ascomycota</taxon>
        <taxon>Pezizomycotina</taxon>
        <taxon>Dothideomycetes</taxon>
        <taxon>Pleosporomycetidae</taxon>
        <taxon>Venturiales</taxon>
        <taxon>Venturiaceae</taxon>
        <taxon>Venturia</taxon>
    </lineage>
</organism>
<feature type="compositionally biased region" description="Polar residues" evidence="1">
    <location>
        <begin position="351"/>
        <end position="371"/>
    </location>
</feature>
<sequence>MTASIPIPDRIRLHITPLTPALLHSYIPPSLLPEATNISYHALQTFPEKSYGYVELPKMAAQKIKAKLNGSTLKGSKIKIEEARPEKRKAEDVEEEAVIDEETPNKKKSKKAKKERGEIEGVVLPEGRKVKRGWTETVMEKSKERREKKDRKEKGEKSEKKEKKDKKKKEVSKYTTEPECLFRTEVPGNVTLAADDGKKAKKLKSKKEVVVHEFSNTTKHASFLKSGTVDKSSKVAVEFIEGKGWVDEDGNLVEEESEFQRAKRLRLEAMETKKAAARTETKPKKSKKAPTPEPESSSDYISSSDPSSDSDDAQSTGSSVSPTKPQEAELEIKTPTKEVHPLEALFKRAPPNTTSETTPSARPRPITTTFNFFAEDEQEAEEAETSQIPKTPGTRQDLEWRRIRSPAPTPDTAAVNRRFTFSAALGSTEEEDEEEEEDMAMDDLPPTRVKANGLGIQEGGEGDGEDESEFSKWFWENRGDNNRAWKKRRREAMKVRRKRENRRLTRRVV</sequence>
<feature type="compositionally biased region" description="Basic and acidic residues" evidence="1">
    <location>
        <begin position="138"/>
        <end position="162"/>
    </location>
</feature>
<feature type="compositionally biased region" description="Low complexity" evidence="1">
    <location>
        <begin position="294"/>
        <end position="307"/>
    </location>
</feature>
<proteinExistence type="predicted"/>
<evidence type="ECO:0000313" key="3">
    <source>
        <dbReference type="Proteomes" id="UP000298493"/>
    </source>
</evidence>
<dbReference type="AlphaFoldDB" id="A0A4Z1PAI0"/>
<protein>
    <recommendedName>
        <fullName evidence="4">Suppressor protein srp40 protein</fullName>
    </recommendedName>
</protein>
<feature type="compositionally biased region" description="Basic and acidic residues" evidence="1">
    <location>
        <begin position="258"/>
        <end position="283"/>
    </location>
</feature>
<gene>
    <name evidence="2" type="ORF">E6O75_ATG04393</name>
</gene>
<dbReference type="Proteomes" id="UP000298493">
    <property type="component" value="Unassembled WGS sequence"/>
</dbReference>
<feature type="region of interest" description="Disordered" evidence="1">
    <location>
        <begin position="82"/>
        <end position="175"/>
    </location>
</feature>
<feature type="compositionally biased region" description="Basic and acidic residues" evidence="1">
    <location>
        <begin position="326"/>
        <end position="341"/>
    </location>
</feature>
<dbReference type="STRING" id="86259.A0A4Z1PAI0"/>
<feature type="region of interest" description="Disordered" evidence="1">
    <location>
        <begin position="247"/>
        <end position="469"/>
    </location>
</feature>
<evidence type="ECO:0008006" key="4">
    <source>
        <dbReference type="Google" id="ProtNLM"/>
    </source>
</evidence>
<feature type="compositionally biased region" description="Basic and acidic residues" evidence="1">
    <location>
        <begin position="82"/>
        <end position="91"/>
    </location>
</feature>
<feature type="compositionally biased region" description="Acidic residues" evidence="1">
    <location>
        <begin position="428"/>
        <end position="441"/>
    </location>
</feature>
<feature type="compositionally biased region" description="Acidic residues" evidence="1">
    <location>
        <begin position="247"/>
        <end position="257"/>
    </location>
</feature>
<feature type="compositionally biased region" description="Acidic residues" evidence="1">
    <location>
        <begin position="92"/>
        <end position="102"/>
    </location>
</feature>
<accession>A0A4Z1PAI0</accession>
<comment type="caution">
    <text evidence="2">The sequence shown here is derived from an EMBL/GenBank/DDBJ whole genome shotgun (WGS) entry which is preliminary data.</text>
</comment>
<evidence type="ECO:0000256" key="1">
    <source>
        <dbReference type="SAM" id="MobiDB-lite"/>
    </source>
</evidence>
<reference evidence="2 3" key="1">
    <citation type="submission" date="2019-04" db="EMBL/GenBank/DDBJ databases">
        <title>High contiguity whole genome sequence and gene annotation resource for two Venturia nashicola isolates.</title>
        <authorList>
            <person name="Prokchorchik M."/>
            <person name="Won K."/>
            <person name="Lee Y."/>
            <person name="Choi E.D."/>
            <person name="Segonzac C."/>
            <person name="Sohn K.H."/>
        </authorList>
    </citation>
    <scope>NUCLEOTIDE SEQUENCE [LARGE SCALE GENOMIC DNA]</scope>
    <source>
        <strain evidence="2 3">PRI2</strain>
    </source>
</reference>
<keyword evidence="3" id="KW-1185">Reference proteome</keyword>
<dbReference type="EMBL" id="SNSC02000004">
    <property type="protein sequence ID" value="TID25188.1"/>
    <property type="molecule type" value="Genomic_DNA"/>
</dbReference>
<feature type="compositionally biased region" description="Acidic residues" evidence="1">
    <location>
        <begin position="374"/>
        <end position="384"/>
    </location>
</feature>
<evidence type="ECO:0000313" key="2">
    <source>
        <dbReference type="EMBL" id="TID25188.1"/>
    </source>
</evidence>